<dbReference type="InterPro" id="IPR050553">
    <property type="entry name" value="Thioredoxin_ResA/DsbE_sf"/>
</dbReference>
<gene>
    <name evidence="6" type="ORF">GCM10007028_33090</name>
</gene>
<dbReference type="InterPro" id="IPR036249">
    <property type="entry name" value="Thioredoxin-like_sf"/>
</dbReference>
<reference evidence="6" key="2">
    <citation type="submission" date="2020-09" db="EMBL/GenBank/DDBJ databases">
        <authorList>
            <person name="Sun Q."/>
            <person name="Kim S."/>
        </authorList>
    </citation>
    <scope>NUCLEOTIDE SEQUENCE</scope>
    <source>
        <strain evidence="6">KCTC 12710</strain>
    </source>
</reference>
<evidence type="ECO:0000256" key="1">
    <source>
        <dbReference type="ARBA" id="ARBA00004196"/>
    </source>
</evidence>
<dbReference type="GO" id="GO:0017004">
    <property type="term" value="P:cytochrome complex assembly"/>
    <property type="evidence" value="ECO:0007669"/>
    <property type="project" value="UniProtKB-KW"/>
</dbReference>
<dbReference type="RefSeq" id="WP_189362546.1">
    <property type="nucleotide sequence ID" value="NZ_BMWZ01000009.1"/>
</dbReference>
<dbReference type="PROSITE" id="PS51352">
    <property type="entry name" value="THIOREDOXIN_2"/>
    <property type="match status" value="1"/>
</dbReference>
<dbReference type="Gene3D" id="3.40.30.10">
    <property type="entry name" value="Glutaredoxin"/>
    <property type="match status" value="1"/>
</dbReference>
<dbReference type="AlphaFoldDB" id="A0A918R9Q0"/>
<dbReference type="CDD" id="cd02966">
    <property type="entry name" value="TlpA_like_family"/>
    <property type="match status" value="1"/>
</dbReference>
<name>A0A918R9Q0_9FLAO</name>
<keyword evidence="2" id="KW-0201">Cytochrome c-type biogenesis</keyword>
<evidence type="ECO:0000256" key="2">
    <source>
        <dbReference type="ARBA" id="ARBA00022748"/>
    </source>
</evidence>
<keyword evidence="4" id="KW-0676">Redox-active center</keyword>
<dbReference type="PANTHER" id="PTHR42852:SF6">
    <property type="entry name" value="THIOL:DISULFIDE INTERCHANGE PROTEIN DSBE"/>
    <property type="match status" value="1"/>
</dbReference>
<dbReference type="Pfam" id="PF13905">
    <property type="entry name" value="Thioredoxin_8"/>
    <property type="match status" value="1"/>
</dbReference>
<proteinExistence type="predicted"/>
<dbReference type="SUPFAM" id="SSF52833">
    <property type="entry name" value="Thioredoxin-like"/>
    <property type="match status" value="1"/>
</dbReference>
<keyword evidence="7" id="KW-1185">Reference proteome</keyword>
<evidence type="ECO:0000256" key="4">
    <source>
        <dbReference type="ARBA" id="ARBA00023284"/>
    </source>
</evidence>
<sequence length="487" mass="57008">MKHTIVFFLILFSISCEFSCQNTITIIVSNPNGISTNIGTGIDIKTLRSLRVTTLKRKDTIDVSVNSFRKIYIRNEFSFETIVAQRGDTVITNISKDGLVFNFLNKKLKKYDTLNLSDFLNVRLKYEDSIIKSMDRDLLGNEGAFRRGQLIRNRKYELGDYLNYLSLKEEFNKKILDLLDQKFKKGLLSRANYEFHASEIKYKLFNDLISVYHLTNENLFKDEILIKFFKDDMVINDDFIGYGYINRFIQDIVLEGISLQSFPKIRYNYKTAFDVLPSFVSGNLLKYSQLLCLAEILKYEDINVFKAYSQKFVYLFGNENLGIISGSKIEYLKTFSRIKEYYKELYFNDVQGNHLSFTEILEKNMGKLIYIDFWASWCRPCRSLMPESKNLQNKFKNKNVSFVYLSIDKDMNEWEKAASDEGIWRNKNNYRAINYPNSNFYKELAISTIPRFILLDDGGEILLHNAPSPDSGLAELLIEKYLKRIKK</sequence>
<reference evidence="6" key="1">
    <citation type="journal article" date="2014" name="Int. J. Syst. Evol. Microbiol.">
        <title>Complete genome sequence of Corynebacterium casei LMG S-19264T (=DSM 44701T), isolated from a smear-ripened cheese.</title>
        <authorList>
            <consortium name="US DOE Joint Genome Institute (JGI-PGF)"/>
            <person name="Walter F."/>
            <person name="Albersmeier A."/>
            <person name="Kalinowski J."/>
            <person name="Ruckert C."/>
        </authorList>
    </citation>
    <scope>NUCLEOTIDE SEQUENCE</scope>
    <source>
        <strain evidence="6">KCTC 12710</strain>
    </source>
</reference>
<dbReference type="InterPro" id="IPR013766">
    <property type="entry name" value="Thioredoxin_domain"/>
</dbReference>
<comment type="subcellular location">
    <subcellularLocation>
        <location evidence="1">Cell envelope</location>
    </subcellularLocation>
</comment>
<protein>
    <recommendedName>
        <fullName evidence="5">Thioredoxin domain-containing protein</fullName>
    </recommendedName>
</protein>
<dbReference type="Proteomes" id="UP000636004">
    <property type="component" value="Unassembled WGS sequence"/>
</dbReference>
<dbReference type="GO" id="GO:0030313">
    <property type="term" value="C:cell envelope"/>
    <property type="evidence" value="ECO:0007669"/>
    <property type="project" value="UniProtKB-SubCell"/>
</dbReference>
<evidence type="ECO:0000256" key="3">
    <source>
        <dbReference type="ARBA" id="ARBA00023157"/>
    </source>
</evidence>
<keyword evidence="3" id="KW-1015">Disulfide bond</keyword>
<dbReference type="InterPro" id="IPR012336">
    <property type="entry name" value="Thioredoxin-like_fold"/>
</dbReference>
<evidence type="ECO:0000313" key="7">
    <source>
        <dbReference type="Proteomes" id="UP000636004"/>
    </source>
</evidence>
<accession>A0A918R9Q0</accession>
<evidence type="ECO:0000313" key="6">
    <source>
        <dbReference type="EMBL" id="GGZ92016.1"/>
    </source>
</evidence>
<comment type="caution">
    <text evidence="6">The sequence shown here is derived from an EMBL/GenBank/DDBJ whole genome shotgun (WGS) entry which is preliminary data.</text>
</comment>
<dbReference type="PROSITE" id="PS51257">
    <property type="entry name" value="PROKAR_LIPOPROTEIN"/>
    <property type="match status" value="1"/>
</dbReference>
<feature type="domain" description="Thioredoxin" evidence="5">
    <location>
        <begin position="336"/>
        <end position="487"/>
    </location>
</feature>
<dbReference type="PANTHER" id="PTHR42852">
    <property type="entry name" value="THIOL:DISULFIDE INTERCHANGE PROTEIN DSBE"/>
    <property type="match status" value="1"/>
</dbReference>
<evidence type="ECO:0000259" key="5">
    <source>
        <dbReference type="PROSITE" id="PS51352"/>
    </source>
</evidence>
<dbReference type="EMBL" id="BMWZ01000009">
    <property type="protein sequence ID" value="GGZ92016.1"/>
    <property type="molecule type" value="Genomic_DNA"/>
</dbReference>
<organism evidence="6 7">
    <name type="scientific">Algibacter mikhailovii</name>
    <dbReference type="NCBI Taxonomy" id="425498"/>
    <lineage>
        <taxon>Bacteria</taxon>
        <taxon>Pseudomonadati</taxon>
        <taxon>Bacteroidota</taxon>
        <taxon>Flavobacteriia</taxon>
        <taxon>Flavobacteriales</taxon>
        <taxon>Flavobacteriaceae</taxon>
        <taxon>Algibacter</taxon>
    </lineage>
</organism>